<comment type="caution">
    <text evidence="11">The sequence shown here is derived from an EMBL/GenBank/DDBJ whole genome shotgun (WGS) entry which is preliminary data.</text>
</comment>
<feature type="transmembrane region" description="Helical" evidence="9">
    <location>
        <begin position="358"/>
        <end position="376"/>
    </location>
</feature>
<dbReference type="Proteomes" id="UP001221898">
    <property type="component" value="Unassembled WGS sequence"/>
</dbReference>
<feature type="transmembrane region" description="Helical" evidence="9">
    <location>
        <begin position="327"/>
        <end position="346"/>
    </location>
</feature>
<feature type="transmembrane region" description="Helical" evidence="9">
    <location>
        <begin position="385"/>
        <end position="405"/>
    </location>
</feature>
<comment type="similarity">
    <text evidence="2 9">Belongs to the XK family.</text>
</comment>
<evidence type="ECO:0000313" key="12">
    <source>
        <dbReference type="Proteomes" id="UP001221898"/>
    </source>
</evidence>
<dbReference type="PANTHER" id="PTHR16024">
    <property type="entry name" value="XK-RELATED PROTEIN"/>
    <property type="match status" value="1"/>
</dbReference>
<evidence type="ECO:0000313" key="11">
    <source>
        <dbReference type="EMBL" id="KAJ8373214.1"/>
    </source>
</evidence>
<evidence type="ECO:0000256" key="9">
    <source>
        <dbReference type="RuleBase" id="RU910716"/>
    </source>
</evidence>
<dbReference type="AlphaFoldDB" id="A0AAD7RB72"/>
<keyword evidence="4 9" id="KW-0812">Transmembrane</keyword>
<dbReference type="GO" id="GO:1902742">
    <property type="term" value="P:apoptotic process involved in development"/>
    <property type="evidence" value="ECO:0007669"/>
    <property type="project" value="TreeGrafter"/>
</dbReference>
<keyword evidence="3" id="KW-1003">Cell membrane</keyword>
<evidence type="ECO:0000256" key="1">
    <source>
        <dbReference type="ARBA" id="ARBA00004651"/>
    </source>
</evidence>
<evidence type="ECO:0000256" key="2">
    <source>
        <dbReference type="ARBA" id="ARBA00008789"/>
    </source>
</evidence>
<reference evidence="11" key="1">
    <citation type="journal article" date="2023" name="Science">
        <title>Genome structures resolve the early diversification of teleost fishes.</title>
        <authorList>
            <person name="Parey E."/>
            <person name="Louis A."/>
            <person name="Montfort J."/>
            <person name="Bouchez O."/>
            <person name="Roques C."/>
            <person name="Iampietro C."/>
            <person name="Lluch J."/>
            <person name="Castinel A."/>
            <person name="Donnadieu C."/>
            <person name="Desvignes T."/>
            <person name="Floi Bucao C."/>
            <person name="Jouanno E."/>
            <person name="Wen M."/>
            <person name="Mejri S."/>
            <person name="Dirks R."/>
            <person name="Jansen H."/>
            <person name="Henkel C."/>
            <person name="Chen W.J."/>
            <person name="Zahm M."/>
            <person name="Cabau C."/>
            <person name="Klopp C."/>
            <person name="Thompson A.W."/>
            <person name="Robinson-Rechavi M."/>
            <person name="Braasch I."/>
            <person name="Lecointre G."/>
            <person name="Bobe J."/>
            <person name="Postlethwait J.H."/>
            <person name="Berthelot C."/>
            <person name="Roest Crollius H."/>
            <person name="Guiguen Y."/>
        </authorList>
    </citation>
    <scope>NUCLEOTIDE SEQUENCE</scope>
    <source>
        <strain evidence="11">NC1722</strain>
    </source>
</reference>
<protein>
    <recommendedName>
        <fullName evidence="9">XK-related protein</fullName>
    </recommendedName>
</protein>
<dbReference type="Pfam" id="PF09815">
    <property type="entry name" value="XK-related"/>
    <property type="match status" value="2"/>
</dbReference>
<dbReference type="GO" id="GO:0005886">
    <property type="term" value="C:plasma membrane"/>
    <property type="evidence" value="ECO:0007669"/>
    <property type="project" value="UniProtKB-SubCell"/>
</dbReference>
<feature type="transmembrane region" description="Helical" evidence="9">
    <location>
        <begin position="6"/>
        <end position="26"/>
    </location>
</feature>
<evidence type="ECO:0000256" key="5">
    <source>
        <dbReference type="ARBA" id="ARBA00022703"/>
    </source>
</evidence>
<feature type="transmembrane region" description="Helical" evidence="9">
    <location>
        <begin position="411"/>
        <end position="432"/>
    </location>
</feature>
<feature type="transmembrane region" description="Helical" evidence="9">
    <location>
        <begin position="300"/>
        <end position="320"/>
    </location>
</feature>
<comment type="catalytic activity">
    <reaction evidence="8">
        <text>a 1,2-diacyl-sn-glycero-3-phospho-L-serine(in) = a 1,2-diacyl-sn-glycero-3-phospho-L-serine(out)</text>
        <dbReference type="Rhea" id="RHEA:38663"/>
        <dbReference type="ChEBI" id="CHEBI:57262"/>
    </reaction>
</comment>
<keyword evidence="12" id="KW-1185">Reference proteome</keyword>
<sequence>MESGPLSTYSCCDLVFTVVGVCCYLLDVGSDLWVAAELYVAGEVFWFGLVLGSLALASVLVHTFSWLWFIYDRELEGFETQTSAEKILFGREGILQLSLLHVFQLGVLFRHLSAVELGLCVWWFGKKRLCVWWFGKLTILLCILLHTNQARTMQCELTILLCFLLHTNQARTMQCEYIYLLLHTNQACSVHLPNQARTMQCEYIYLLCFLLHPNQARTMQCEYIYLLCFLLHPNQARTMQSDGYKAMQITSCHNLTKFGARRCVSIAASSASISWTVLMYHRSLRSFLVDKTQQSYASSALYFLWNLLLIAPRVAALALLGSALPCLVPAHFLCLWLPLFLWAWLQRTDFMDSVGGEWLYRGAVALVWYFSWFSVAEGRSRGRSLIYHAFMAADGALLLAVWWTLRDEELTQAYAAALLISLPAAHVLGLLLKALYYCCLHPTLHTLPTLPNHTLHTLHTLPVQREEDVPDTAASFRSLPPQAGPSHAHTTPPTPAGPSHSGLDPPTPASPLPLRAGPSSQLCNKRMASLANIFYTKVPPLPHVCLPSSNKSSDVI</sequence>
<evidence type="ECO:0000256" key="4">
    <source>
        <dbReference type="ARBA" id="ARBA00022692"/>
    </source>
</evidence>
<keyword evidence="5" id="KW-0053">Apoptosis</keyword>
<dbReference type="InterPro" id="IPR018629">
    <property type="entry name" value="XK-rel"/>
</dbReference>
<dbReference type="PANTHER" id="PTHR16024:SF8">
    <property type="entry name" value="XK-RELATED PROTEIN 8"/>
    <property type="match status" value="1"/>
</dbReference>
<evidence type="ECO:0000256" key="6">
    <source>
        <dbReference type="ARBA" id="ARBA00022989"/>
    </source>
</evidence>
<evidence type="ECO:0000256" key="7">
    <source>
        <dbReference type="ARBA" id="ARBA00023136"/>
    </source>
</evidence>
<keyword evidence="6 9" id="KW-1133">Transmembrane helix</keyword>
<proteinExistence type="inferred from homology"/>
<dbReference type="EMBL" id="JAINUG010000369">
    <property type="protein sequence ID" value="KAJ8373214.1"/>
    <property type="molecule type" value="Genomic_DNA"/>
</dbReference>
<feature type="compositionally biased region" description="Low complexity" evidence="10">
    <location>
        <begin position="484"/>
        <end position="502"/>
    </location>
</feature>
<organism evidence="11 12">
    <name type="scientific">Aldrovandia affinis</name>
    <dbReference type="NCBI Taxonomy" id="143900"/>
    <lineage>
        <taxon>Eukaryota</taxon>
        <taxon>Metazoa</taxon>
        <taxon>Chordata</taxon>
        <taxon>Craniata</taxon>
        <taxon>Vertebrata</taxon>
        <taxon>Euteleostomi</taxon>
        <taxon>Actinopterygii</taxon>
        <taxon>Neopterygii</taxon>
        <taxon>Teleostei</taxon>
        <taxon>Notacanthiformes</taxon>
        <taxon>Halosauridae</taxon>
        <taxon>Aldrovandia</taxon>
    </lineage>
</organism>
<dbReference type="InterPro" id="IPR050895">
    <property type="entry name" value="XK-related_scramblase"/>
</dbReference>
<comment type="subcellular location">
    <subcellularLocation>
        <location evidence="1">Cell membrane</location>
        <topology evidence="1">Multi-pass membrane protein</topology>
    </subcellularLocation>
    <subcellularLocation>
        <location evidence="9">Membrane</location>
        <topology evidence="9">Multi-pass membrane protein</topology>
    </subcellularLocation>
</comment>
<feature type="transmembrane region" description="Helical" evidence="9">
    <location>
        <begin position="263"/>
        <end position="280"/>
    </location>
</feature>
<evidence type="ECO:0000256" key="3">
    <source>
        <dbReference type="ARBA" id="ARBA00022475"/>
    </source>
</evidence>
<keyword evidence="7 9" id="KW-0472">Membrane</keyword>
<feature type="transmembrane region" description="Helical" evidence="9">
    <location>
        <begin position="38"/>
        <end position="71"/>
    </location>
</feature>
<gene>
    <name evidence="11" type="ORF">AAFF_G00267060</name>
</gene>
<feature type="region of interest" description="Disordered" evidence="10">
    <location>
        <begin position="469"/>
        <end position="518"/>
    </location>
</feature>
<dbReference type="GO" id="GO:0070782">
    <property type="term" value="P:phosphatidylserine exposure on apoptotic cell surface"/>
    <property type="evidence" value="ECO:0007669"/>
    <property type="project" value="TreeGrafter"/>
</dbReference>
<evidence type="ECO:0000256" key="8">
    <source>
        <dbReference type="ARBA" id="ARBA00024479"/>
    </source>
</evidence>
<evidence type="ECO:0000256" key="10">
    <source>
        <dbReference type="SAM" id="MobiDB-lite"/>
    </source>
</evidence>
<name>A0AAD7RB72_9TELE</name>
<accession>A0AAD7RB72</accession>
<dbReference type="GO" id="GO:0043652">
    <property type="term" value="P:engulfment of apoptotic cell"/>
    <property type="evidence" value="ECO:0007669"/>
    <property type="project" value="TreeGrafter"/>
</dbReference>